<dbReference type="FunFam" id="1.10.10.10:FF:000018">
    <property type="entry name" value="DNA-binding response regulator ResD"/>
    <property type="match status" value="1"/>
</dbReference>
<dbReference type="InterPro" id="IPR001867">
    <property type="entry name" value="OmpR/PhoB-type_DNA-bd"/>
</dbReference>
<dbReference type="PROSITE" id="PS51755">
    <property type="entry name" value="OMPR_PHOB"/>
    <property type="match status" value="1"/>
</dbReference>
<comment type="caution">
    <text evidence="11">The sequence shown here is derived from an EMBL/GenBank/DDBJ whole genome shotgun (WGS) entry which is preliminary data.</text>
</comment>
<name>A0A8J2ZUQ3_9BACL</name>
<keyword evidence="6" id="KW-0804">Transcription</keyword>
<dbReference type="EMBL" id="BMFV01000006">
    <property type="protein sequence ID" value="GGH78522.1"/>
    <property type="molecule type" value="Genomic_DNA"/>
</dbReference>
<evidence type="ECO:0000256" key="2">
    <source>
        <dbReference type="ARBA" id="ARBA00022553"/>
    </source>
</evidence>
<dbReference type="PANTHER" id="PTHR48111">
    <property type="entry name" value="REGULATOR OF RPOS"/>
    <property type="match status" value="1"/>
</dbReference>
<evidence type="ECO:0000259" key="9">
    <source>
        <dbReference type="PROSITE" id="PS50110"/>
    </source>
</evidence>
<dbReference type="SUPFAM" id="SSF52172">
    <property type="entry name" value="CheY-like"/>
    <property type="match status" value="1"/>
</dbReference>
<feature type="domain" description="OmpR/PhoB-type" evidence="10">
    <location>
        <begin position="136"/>
        <end position="235"/>
    </location>
</feature>
<dbReference type="GO" id="GO:0032993">
    <property type="term" value="C:protein-DNA complex"/>
    <property type="evidence" value="ECO:0007669"/>
    <property type="project" value="TreeGrafter"/>
</dbReference>
<dbReference type="InterPro" id="IPR036388">
    <property type="entry name" value="WH-like_DNA-bd_sf"/>
</dbReference>
<dbReference type="GO" id="GO:0000976">
    <property type="term" value="F:transcription cis-regulatory region binding"/>
    <property type="evidence" value="ECO:0007669"/>
    <property type="project" value="TreeGrafter"/>
</dbReference>
<feature type="modified residue" description="4-aspartylphosphate" evidence="7">
    <location>
        <position position="54"/>
    </location>
</feature>
<keyword evidence="4" id="KW-0805">Transcription regulation</keyword>
<keyword evidence="5 8" id="KW-0238">DNA-binding</keyword>
<evidence type="ECO:0000256" key="8">
    <source>
        <dbReference type="PROSITE-ProRule" id="PRU01091"/>
    </source>
</evidence>
<evidence type="ECO:0000256" key="5">
    <source>
        <dbReference type="ARBA" id="ARBA00023125"/>
    </source>
</evidence>
<protein>
    <submittedName>
        <fullName evidence="11">DNA-binding response regulator</fullName>
    </submittedName>
</protein>
<dbReference type="Gene3D" id="6.10.250.690">
    <property type="match status" value="1"/>
</dbReference>
<keyword evidence="2 7" id="KW-0597">Phosphoprotein</keyword>
<evidence type="ECO:0000256" key="6">
    <source>
        <dbReference type="ARBA" id="ARBA00023163"/>
    </source>
</evidence>
<dbReference type="AlphaFoldDB" id="A0A8J2ZUQ3"/>
<evidence type="ECO:0000259" key="10">
    <source>
        <dbReference type="PROSITE" id="PS51755"/>
    </source>
</evidence>
<evidence type="ECO:0000313" key="11">
    <source>
        <dbReference type="EMBL" id="GGH78522.1"/>
    </source>
</evidence>
<evidence type="ECO:0000256" key="7">
    <source>
        <dbReference type="PROSITE-ProRule" id="PRU00169"/>
    </source>
</evidence>
<feature type="DNA-binding region" description="OmpR/PhoB-type" evidence="8">
    <location>
        <begin position="136"/>
        <end position="235"/>
    </location>
</feature>
<dbReference type="CDD" id="cd17574">
    <property type="entry name" value="REC_OmpR"/>
    <property type="match status" value="1"/>
</dbReference>
<dbReference type="RefSeq" id="WP_188496494.1">
    <property type="nucleotide sequence ID" value="NZ_BMFV01000006.1"/>
</dbReference>
<feature type="domain" description="Response regulatory" evidence="9">
    <location>
        <begin position="5"/>
        <end position="118"/>
    </location>
</feature>
<dbReference type="PROSITE" id="PS50110">
    <property type="entry name" value="RESPONSE_REGULATORY"/>
    <property type="match status" value="1"/>
</dbReference>
<dbReference type="InterPro" id="IPR011006">
    <property type="entry name" value="CheY-like_superfamily"/>
</dbReference>
<evidence type="ECO:0000256" key="1">
    <source>
        <dbReference type="ARBA" id="ARBA00004496"/>
    </source>
</evidence>
<dbReference type="Pfam" id="PF00072">
    <property type="entry name" value="Response_reg"/>
    <property type="match status" value="1"/>
</dbReference>
<dbReference type="GO" id="GO:0005829">
    <property type="term" value="C:cytosol"/>
    <property type="evidence" value="ECO:0007669"/>
    <property type="project" value="TreeGrafter"/>
</dbReference>
<dbReference type="Proteomes" id="UP000656813">
    <property type="component" value="Unassembled WGS sequence"/>
</dbReference>
<dbReference type="GO" id="GO:0006355">
    <property type="term" value="P:regulation of DNA-templated transcription"/>
    <property type="evidence" value="ECO:0007669"/>
    <property type="project" value="InterPro"/>
</dbReference>
<reference evidence="11" key="1">
    <citation type="journal article" date="2014" name="Int. J. Syst. Evol. Microbiol.">
        <title>Complete genome sequence of Corynebacterium casei LMG S-19264T (=DSM 44701T), isolated from a smear-ripened cheese.</title>
        <authorList>
            <consortium name="US DOE Joint Genome Institute (JGI-PGF)"/>
            <person name="Walter F."/>
            <person name="Albersmeier A."/>
            <person name="Kalinowski J."/>
            <person name="Ruckert C."/>
        </authorList>
    </citation>
    <scope>NUCLEOTIDE SEQUENCE</scope>
    <source>
        <strain evidence="11">CGMCC 1.12777</strain>
    </source>
</reference>
<proteinExistence type="predicted"/>
<sequence length="238" mass="26603">MSGIKVLVVDDDADIREVIRLYLENNGISVLLAGEGSTAIQVVAEQQPNLIILDVMLPGIDGFEVCQAIRKRSDVPILFLSAKEDDMDKIVGLGIGGDDYITKPFSPAVLVAKVKAHLRRSRLLAQGNFLENEQRVNVLEFSGLSIDMDSCVVKVDDAPIALSTKEYHLLCYLATRPNHVCSVEQLFDSIWGEEALGDYRTVMVHISNLRRKIERDPIKPQYIMTVRGFGYKFIPIDR</sequence>
<keyword evidence="12" id="KW-1185">Reference proteome</keyword>
<reference evidence="11" key="2">
    <citation type="submission" date="2020-09" db="EMBL/GenBank/DDBJ databases">
        <authorList>
            <person name="Sun Q."/>
            <person name="Zhou Y."/>
        </authorList>
    </citation>
    <scope>NUCLEOTIDE SEQUENCE</scope>
    <source>
        <strain evidence="11">CGMCC 1.12777</strain>
    </source>
</reference>
<dbReference type="GO" id="GO:0000156">
    <property type="term" value="F:phosphorelay response regulator activity"/>
    <property type="evidence" value="ECO:0007669"/>
    <property type="project" value="TreeGrafter"/>
</dbReference>
<dbReference type="SMART" id="SM00448">
    <property type="entry name" value="REC"/>
    <property type="match status" value="1"/>
</dbReference>
<comment type="subcellular location">
    <subcellularLocation>
        <location evidence="1">Cytoplasm</location>
    </subcellularLocation>
</comment>
<dbReference type="Gene3D" id="3.40.50.2300">
    <property type="match status" value="1"/>
</dbReference>
<dbReference type="PANTHER" id="PTHR48111:SF52">
    <property type="entry name" value="TRANSCRIPTIONAL REGULATORY PROTEIN YVRH"/>
    <property type="match status" value="1"/>
</dbReference>
<dbReference type="Gene3D" id="1.10.10.10">
    <property type="entry name" value="Winged helix-like DNA-binding domain superfamily/Winged helix DNA-binding domain"/>
    <property type="match status" value="1"/>
</dbReference>
<dbReference type="InterPro" id="IPR039420">
    <property type="entry name" value="WalR-like"/>
</dbReference>
<dbReference type="InterPro" id="IPR001789">
    <property type="entry name" value="Sig_transdc_resp-reg_receiver"/>
</dbReference>
<organism evidence="11 12">
    <name type="scientific">Pullulanibacillus pueri</name>
    <dbReference type="NCBI Taxonomy" id="1437324"/>
    <lineage>
        <taxon>Bacteria</taxon>
        <taxon>Bacillati</taxon>
        <taxon>Bacillota</taxon>
        <taxon>Bacilli</taxon>
        <taxon>Bacillales</taxon>
        <taxon>Sporolactobacillaceae</taxon>
        <taxon>Pullulanibacillus</taxon>
    </lineage>
</organism>
<evidence type="ECO:0000256" key="3">
    <source>
        <dbReference type="ARBA" id="ARBA00023012"/>
    </source>
</evidence>
<dbReference type="CDD" id="cd00383">
    <property type="entry name" value="trans_reg_C"/>
    <property type="match status" value="1"/>
</dbReference>
<gene>
    <name evidence="11" type="ORF">GCM10007096_12080</name>
</gene>
<dbReference type="SUPFAM" id="SSF46894">
    <property type="entry name" value="C-terminal effector domain of the bipartite response regulators"/>
    <property type="match status" value="1"/>
</dbReference>
<dbReference type="SMART" id="SM00862">
    <property type="entry name" value="Trans_reg_C"/>
    <property type="match status" value="1"/>
</dbReference>
<evidence type="ECO:0000256" key="4">
    <source>
        <dbReference type="ARBA" id="ARBA00023015"/>
    </source>
</evidence>
<dbReference type="FunFam" id="3.40.50.2300:FF:000001">
    <property type="entry name" value="DNA-binding response regulator PhoB"/>
    <property type="match status" value="1"/>
</dbReference>
<dbReference type="Pfam" id="PF00486">
    <property type="entry name" value="Trans_reg_C"/>
    <property type="match status" value="1"/>
</dbReference>
<keyword evidence="3" id="KW-0902">Two-component regulatory system</keyword>
<evidence type="ECO:0000313" key="12">
    <source>
        <dbReference type="Proteomes" id="UP000656813"/>
    </source>
</evidence>
<dbReference type="InterPro" id="IPR016032">
    <property type="entry name" value="Sig_transdc_resp-reg_C-effctor"/>
</dbReference>
<accession>A0A8J2ZUQ3</accession>